<dbReference type="EMBL" id="JANEYG010000004">
    <property type="protein sequence ID" value="KAJ8923863.1"/>
    <property type="molecule type" value="Genomic_DNA"/>
</dbReference>
<keyword evidence="3" id="KW-0677">Repeat</keyword>
<name>A0AAV8WBD0_9CUCU</name>
<dbReference type="InterPro" id="IPR001611">
    <property type="entry name" value="Leu-rich_rpt"/>
</dbReference>
<dbReference type="Proteomes" id="UP001159042">
    <property type="component" value="Unassembled WGS sequence"/>
</dbReference>
<evidence type="ECO:0000313" key="6">
    <source>
        <dbReference type="Proteomes" id="UP001159042"/>
    </source>
</evidence>
<accession>A0AAV8WBD0</accession>
<dbReference type="InterPro" id="IPR050328">
    <property type="entry name" value="Dev_Immune_Receptor"/>
</dbReference>
<dbReference type="PANTHER" id="PTHR24373">
    <property type="entry name" value="SLIT RELATED LEUCINE-RICH REPEAT NEURONAL PROTEIN"/>
    <property type="match status" value="1"/>
</dbReference>
<reference evidence="5 6" key="1">
    <citation type="journal article" date="2023" name="Insect Mol. Biol.">
        <title>Genome sequencing provides insights into the evolution of gene families encoding plant cell wall-degrading enzymes in longhorned beetles.</title>
        <authorList>
            <person name="Shin N.R."/>
            <person name="Okamura Y."/>
            <person name="Kirsch R."/>
            <person name="Pauchet Y."/>
        </authorList>
    </citation>
    <scope>NUCLEOTIDE SEQUENCE [LARGE SCALE GENOMIC DNA]</scope>
    <source>
        <strain evidence="5">EAD_L_NR</strain>
    </source>
</reference>
<dbReference type="InterPro" id="IPR032675">
    <property type="entry name" value="LRR_dom_sf"/>
</dbReference>
<dbReference type="Gene3D" id="3.80.10.10">
    <property type="entry name" value="Ribonuclease Inhibitor"/>
    <property type="match status" value="1"/>
</dbReference>
<keyword evidence="2" id="KW-0732">Signal</keyword>
<dbReference type="SMART" id="SM00369">
    <property type="entry name" value="LRR_TYP"/>
    <property type="match status" value="2"/>
</dbReference>
<keyword evidence="4" id="KW-1133">Transmembrane helix</keyword>
<evidence type="ECO:0000313" key="5">
    <source>
        <dbReference type="EMBL" id="KAJ8923863.1"/>
    </source>
</evidence>
<dbReference type="InterPro" id="IPR003591">
    <property type="entry name" value="Leu-rich_rpt_typical-subtyp"/>
</dbReference>
<evidence type="ECO:0000256" key="1">
    <source>
        <dbReference type="ARBA" id="ARBA00022614"/>
    </source>
</evidence>
<keyword evidence="4" id="KW-0472">Membrane</keyword>
<dbReference type="PROSITE" id="PS51450">
    <property type="entry name" value="LRR"/>
    <property type="match status" value="1"/>
</dbReference>
<evidence type="ECO:0000256" key="4">
    <source>
        <dbReference type="SAM" id="Phobius"/>
    </source>
</evidence>
<organism evidence="5 6">
    <name type="scientific">Exocentrus adspersus</name>
    <dbReference type="NCBI Taxonomy" id="1586481"/>
    <lineage>
        <taxon>Eukaryota</taxon>
        <taxon>Metazoa</taxon>
        <taxon>Ecdysozoa</taxon>
        <taxon>Arthropoda</taxon>
        <taxon>Hexapoda</taxon>
        <taxon>Insecta</taxon>
        <taxon>Pterygota</taxon>
        <taxon>Neoptera</taxon>
        <taxon>Endopterygota</taxon>
        <taxon>Coleoptera</taxon>
        <taxon>Polyphaga</taxon>
        <taxon>Cucujiformia</taxon>
        <taxon>Chrysomeloidea</taxon>
        <taxon>Cerambycidae</taxon>
        <taxon>Lamiinae</taxon>
        <taxon>Acanthocinini</taxon>
        <taxon>Exocentrus</taxon>
    </lineage>
</organism>
<keyword evidence="6" id="KW-1185">Reference proteome</keyword>
<proteinExistence type="predicted"/>
<evidence type="ECO:0000256" key="2">
    <source>
        <dbReference type="ARBA" id="ARBA00022729"/>
    </source>
</evidence>
<dbReference type="AlphaFoldDB" id="A0AAV8WBD0"/>
<keyword evidence="1" id="KW-0433">Leucine-rich repeat</keyword>
<keyword evidence="4" id="KW-0812">Transmembrane</keyword>
<dbReference type="SUPFAM" id="SSF52058">
    <property type="entry name" value="L domain-like"/>
    <property type="match status" value="1"/>
</dbReference>
<feature type="transmembrane region" description="Helical" evidence="4">
    <location>
        <begin position="282"/>
        <end position="304"/>
    </location>
</feature>
<dbReference type="Pfam" id="PF13855">
    <property type="entry name" value="LRR_8"/>
    <property type="match status" value="1"/>
</dbReference>
<evidence type="ECO:0000256" key="3">
    <source>
        <dbReference type="ARBA" id="ARBA00022737"/>
    </source>
</evidence>
<protein>
    <submittedName>
        <fullName evidence="5">Uncharacterized protein</fullName>
    </submittedName>
</protein>
<gene>
    <name evidence="5" type="ORF">NQ315_010445</name>
</gene>
<comment type="caution">
    <text evidence="5">The sequence shown here is derived from an EMBL/GenBank/DDBJ whole genome shotgun (WGS) entry which is preliminary data.</text>
</comment>
<dbReference type="PANTHER" id="PTHR24373:SF275">
    <property type="entry name" value="TIR DOMAIN-CONTAINING PROTEIN"/>
    <property type="match status" value="1"/>
</dbReference>
<sequence>MGSQYIYLVLICMSFEKFGILGDDCSKQCRVSRTHGMKSYDCYNKDLRFFPKCVPSDVEIVELSTNRIRKVSRSDLSQFSYLKILYLKDNLLVTLQNDTFADLDSLRVLDLSQNSIKVLPSSIFTLPSLKKLYLSQNSELNWADSLENVKPVLSPISSIDISNISDEMNVIDFPDFGPMPYLQFLNISENKYKVLTPRHFAGLCSVKVLININVSNNFENSCDCWIINNWLLQRKVQFNPFICPGIESECFQRKPKNVDGDIYNKCLEVKDALEKETRLKKIIIGTGVSVLIILIVLIFLYFYCIRNRRNNEDRSRMKVNCPLYAPPSGPLLSNIQTNDTKTSIDNL</sequence>